<protein>
    <submittedName>
        <fullName evidence="7">Lipid A biosynthesis lauroyl acyltransferase</fullName>
    </submittedName>
</protein>
<dbReference type="GO" id="GO:0009247">
    <property type="term" value="P:glycolipid biosynthetic process"/>
    <property type="evidence" value="ECO:0007669"/>
    <property type="project" value="UniProtKB-ARBA"/>
</dbReference>
<sequence length="328" mass="36088">MPGRRAVHGRDDNPSPGKRLGWLAQAAAFTAYSGLMRALPVETASNFGAWLLARIGPLTSTEKTVQRNLRLAFPDMDEAGRRALSRAQWESTGRTFAEFPLMDRITPATGRVTVVGAERLHAVRDSGRAAVLVSGHFSNWEAMAAAIVSTGLKTQITYRAGNNPYVDRMIIDGRARYGVELMAAKGGDGARELLDGMKRGESVALLNDQKFREGPAVAFFGHPVNTATGPSRLAQRFDAPIIPVTVERSGPARLTVTFHPEMRVRPATSPADKARAVEEATQAITRFIEDQVRSRPEEWFWTHKRWPEDVYATLEAEPTSVERRKGPA</sequence>
<gene>
    <name evidence="7" type="ORF">MBEBAB_1605</name>
</gene>
<dbReference type="PANTHER" id="PTHR30606">
    <property type="entry name" value="LIPID A BIOSYNTHESIS LAUROYL ACYLTRANSFERASE"/>
    <property type="match status" value="1"/>
</dbReference>
<evidence type="ECO:0000256" key="4">
    <source>
        <dbReference type="ARBA" id="ARBA00022679"/>
    </source>
</evidence>
<evidence type="ECO:0000256" key="3">
    <source>
        <dbReference type="ARBA" id="ARBA00022519"/>
    </source>
</evidence>
<accession>A0A8E0NBK9</accession>
<reference evidence="8" key="1">
    <citation type="journal article" date="2013" name="Genome Announc.">
        <title>Draft Genome Sequence of the Dimorphic Prosthecate Bacterium Brevundimonas abyssalis TAR-001T.</title>
        <authorList>
            <person name="Tsubouchi T."/>
            <person name="Nishi S."/>
            <person name="Usui K."/>
            <person name="Shimane Y."/>
            <person name="Takaki Y."/>
            <person name="Maruyama T."/>
            <person name="Hatada Y."/>
        </authorList>
    </citation>
    <scope>NUCLEOTIDE SEQUENCE [LARGE SCALE GENOMIC DNA]</scope>
    <source>
        <strain evidence="8">TAR-001</strain>
    </source>
</reference>
<evidence type="ECO:0000256" key="5">
    <source>
        <dbReference type="ARBA" id="ARBA00023136"/>
    </source>
</evidence>
<evidence type="ECO:0000313" key="7">
    <source>
        <dbReference type="EMBL" id="GAD59355.1"/>
    </source>
</evidence>
<keyword evidence="5" id="KW-0472">Membrane</keyword>
<keyword evidence="6 7" id="KW-0012">Acyltransferase</keyword>
<dbReference type="EMBL" id="BATC01000024">
    <property type="protein sequence ID" value="GAD59355.1"/>
    <property type="molecule type" value="Genomic_DNA"/>
</dbReference>
<organism evidence="7 8">
    <name type="scientific">Brevundimonas abyssalis TAR-001</name>
    <dbReference type="NCBI Taxonomy" id="1391729"/>
    <lineage>
        <taxon>Bacteria</taxon>
        <taxon>Pseudomonadati</taxon>
        <taxon>Pseudomonadota</taxon>
        <taxon>Alphaproteobacteria</taxon>
        <taxon>Caulobacterales</taxon>
        <taxon>Caulobacteraceae</taxon>
        <taxon>Brevundimonas</taxon>
    </lineage>
</organism>
<dbReference type="CDD" id="cd07984">
    <property type="entry name" value="LPLAT_LABLAT-like"/>
    <property type="match status" value="1"/>
</dbReference>
<dbReference type="Pfam" id="PF03279">
    <property type="entry name" value="Lip_A_acyltrans"/>
    <property type="match status" value="1"/>
</dbReference>
<dbReference type="Proteomes" id="UP000016569">
    <property type="component" value="Unassembled WGS sequence"/>
</dbReference>
<evidence type="ECO:0000256" key="2">
    <source>
        <dbReference type="ARBA" id="ARBA00022475"/>
    </source>
</evidence>
<keyword evidence="8" id="KW-1185">Reference proteome</keyword>
<keyword evidence="3" id="KW-0997">Cell inner membrane</keyword>
<dbReference type="RefSeq" id="WP_021697450.1">
    <property type="nucleotide sequence ID" value="NZ_BATC01000024.1"/>
</dbReference>
<keyword evidence="2" id="KW-1003">Cell membrane</keyword>
<keyword evidence="4 7" id="KW-0808">Transferase</keyword>
<evidence type="ECO:0000313" key="8">
    <source>
        <dbReference type="Proteomes" id="UP000016569"/>
    </source>
</evidence>
<name>A0A8E0NBK9_9CAUL</name>
<dbReference type="GO" id="GO:0005886">
    <property type="term" value="C:plasma membrane"/>
    <property type="evidence" value="ECO:0007669"/>
    <property type="project" value="UniProtKB-SubCell"/>
</dbReference>
<proteinExistence type="predicted"/>
<dbReference type="GO" id="GO:0016746">
    <property type="term" value="F:acyltransferase activity"/>
    <property type="evidence" value="ECO:0007669"/>
    <property type="project" value="UniProtKB-KW"/>
</dbReference>
<dbReference type="PANTHER" id="PTHR30606:SF10">
    <property type="entry name" value="PHOSPHATIDYLINOSITOL MANNOSIDE ACYLTRANSFERASE"/>
    <property type="match status" value="1"/>
</dbReference>
<comment type="subcellular location">
    <subcellularLocation>
        <location evidence="1">Cell inner membrane</location>
    </subcellularLocation>
</comment>
<comment type="caution">
    <text evidence="7">The sequence shown here is derived from an EMBL/GenBank/DDBJ whole genome shotgun (WGS) entry which is preliminary data.</text>
</comment>
<evidence type="ECO:0000256" key="1">
    <source>
        <dbReference type="ARBA" id="ARBA00004533"/>
    </source>
</evidence>
<dbReference type="AlphaFoldDB" id="A0A8E0NBK9"/>
<evidence type="ECO:0000256" key="6">
    <source>
        <dbReference type="ARBA" id="ARBA00023315"/>
    </source>
</evidence>
<dbReference type="InterPro" id="IPR004960">
    <property type="entry name" value="LipA_acyltrans"/>
</dbReference>